<feature type="region of interest" description="Disordered" evidence="1">
    <location>
        <begin position="174"/>
        <end position="202"/>
    </location>
</feature>
<dbReference type="EMBL" id="CM035436">
    <property type="protein sequence ID" value="KAH7288134.1"/>
    <property type="molecule type" value="Genomic_DNA"/>
</dbReference>
<keyword evidence="3" id="KW-1185">Reference proteome</keyword>
<feature type="compositionally biased region" description="Polar residues" evidence="1">
    <location>
        <begin position="113"/>
        <end position="123"/>
    </location>
</feature>
<evidence type="ECO:0000313" key="2">
    <source>
        <dbReference type="EMBL" id="KAH7288134.1"/>
    </source>
</evidence>
<feature type="compositionally biased region" description="Polar residues" evidence="1">
    <location>
        <begin position="131"/>
        <end position="141"/>
    </location>
</feature>
<sequence>MDLGYFHTSRKRQWCEGNKNVQRKTDKISCDLRMLKQPAASKMVSSGMGGDALSTERNRKDAFVGCKTDNLTGVSDLQVWADRYHEAIYEGRSKSMKSGSEGIPSVYRKKRMTQNFSKPQNSTEGKENIDPSPSAQLNRRSSPLPPWIQRYPLQDISALIQILQGFDMRGGYEVSSTTTPRVKEPRDLKDSSTKGSALLHMR</sequence>
<reference evidence="2" key="1">
    <citation type="submission" date="2021-08" db="EMBL/GenBank/DDBJ databases">
        <title>WGS assembly of Ceratopteris richardii.</title>
        <authorList>
            <person name="Marchant D.B."/>
            <person name="Chen G."/>
            <person name="Jenkins J."/>
            <person name="Shu S."/>
            <person name="Leebens-Mack J."/>
            <person name="Grimwood J."/>
            <person name="Schmutz J."/>
            <person name="Soltis P."/>
            <person name="Soltis D."/>
            <person name="Chen Z.-H."/>
        </authorList>
    </citation>
    <scope>NUCLEOTIDE SEQUENCE</scope>
    <source>
        <strain evidence="2">Whitten #5841</strain>
        <tissue evidence="2">Leaf</tissue>
    </source>
</reference>
<gene>
    <name evidence="2" type="ORF">KP509_31G013800</name>
</gene>
<evidence type="ECO:0000313" key="3">
    <source>
        <dbReference type="Proteomes" id="UP000825935"/>
    </source>
</evidence>
<dbReference type="Proteomes" id="UP000825935">
    <property type="component" value="Chromosome 31"/>
</dbReference>
<name>A0A8T2QX17_CERRI</name>
<proteinExistence type="predicted"/>
<comment type="caution">
    <text evidence="2">The sequence shown here is derived from an EMBL/GenBank/DDBJ whole genome shotgun (WGS) entry which is preliminary data.</text>
</comment>
<accession>A0A8T2QX17</accession>
<feature type="region of interest" description="Disordered" evidence="1">
    <location>
        <begin position="93"/>
        <end position="145"/>
    </location>
</feature>
<organism evidence="2 3">
    <name type="scientific">Ceratopteris richardii</name>
    <name type="common">Triangle waterfern</name>
    <dbReference type="NCBI Taxonomy" id="49495"/>
    <lineage>
        <taxon>Eukaryota</taxon>
        <taxon>Viridiplantae</taxon>
        <taxon>Streptophyta</taxon>
        <taxon>Embryophyta</taxon>
        <taxon>Tracheophyta</taxon>
        <taxon>Polypodiopsida</taxon>
        <taxon>Polypodiidae</taxon>
        <taxon>Polypodiales</taxon>
        <taxon>Pteridineae</taxon>
        <taxon>Pteridaceae</taxon>
        <taxon>Parkerioideae</taxon>
        <taxon>Ceratopteris</taxon>
    </lineage>
</organism>
<feature type="compositionally biased region" description="Basic and acidic residues" evidence="1">
    <location>
        <begin position="181"/>
        <end position="192"/>
    </location>
</feature>
<dbReference type="AlphaFoldDB" id="A0A8T2QX17"/>
<evidence type="ECO:0000256" key="1">
    <source>
        <dbReference type="SAM" id="MobiDB-lite"/>
    </source>
</evidence>
<protein>
    <submittedName>
        <fullName evidence="2">Uncharacterized protein</fullName>
    </submittedName>
</protein>